<dbReference type="EMBL" id="JASPKY010000587">
    <property type="protein sequence ID" value="KAK9688566.1"/>
    <property type="molecule type" value="Genomic_DNA"/>
</dbReference>
<gene>
    <name evidence="2" type="ORF">QE152_g35220</name>
</gene>
<organism evidence="2 3">
    <name type="scientific">Popillia japonica</name>
    <name type="common">Japanese beetle</name>
    <dbReference type="NCBI Taxonomy" id="7064"/>
    <lineage>
        <taxon>Eukaryota</taxon>
        <taxon>Metazoa</taxon>
        <taxon>Ecdysozoa</taxon>
        <taxon>Arthropoda</taxon>
        <taxon>Hexapoda</taxon>
        <taxon>Insecta</taxon>
        <taxon>Pterygota</taxon>
        <taxon>Neoptera</taxon>
        <taxon>Endopterygota</taxon>
        <taxon>Coleoptera</taxon>
        <taxon>Polyphaga</taxon>
        <taxon>Scarabaeiformia</taxon>
        <taxon>Scarabaeidae</taxon>
        <taxon>Rutelinae</taxon>
        <taxon>Popillia</taxon>
    </lineage>
</organism>
<dbReference type="AlphaFoldDB" id="A0AAW1IGA2"/>
<sequence>MEVAERNEREIEEKVEEHRKERVDNVTPTAGKSSPAPRIFFIVIPQTRLIKICGENAGRETLPGMGCIPWFRVSAWLLCSSLPWTGCSPCGIRIPLTAVRRCCRYFARVSRGTETTTDAITERVRDPTPPLLLTPFDDVILPLLLLLLQWAPLKKDEEGGGDLFSCEGALKVEFLQRVCLWERTVLSLLGKVLNLREKIAN</sequence>
<feature type="compositionally biased region" description="Basic and acidic residues" evidence="1">
    <location>
        <begin position="1"/>
        <end position="24"/>
    </location>
</feature>
<keyword evidence="3" id="KW-1185">Reference proteome</keyword>
<protein>
    <submittedName>
        <fullName evidence="2">Uncharacterized protein</fullName>
    </submittedName>
</protein>
<name>A0AAW1IGA2_POPJA</name>
<accession>A0AAW1IGA2</accession>
<feature type="region of interest" description="Disordered" evidence="1">
    <location>
        <begin position="1"/>
        <end position="31"/>
    </location>
</feature>
<reference evidence="2 3" key="1">
    <citation type="journal article" date="2024" name="BMC Genomics">
        <title>De novo assembly and annotation of Popillia japonica's genome with initial clues to its potential as an invasive pest.</title>
        <authorList>
            <person name="Cucini C."/>
            <person name="Boschi S."/>
            <person name="Funari R."/>
            <person name="Cardaioli E."/>
            <person name="Iannotti N."/>
            <person name="Marturano G."/>
            <person name="Paoli F."/>
            <person name="Bruttini M."/>
            <person name="Carapelli A."/>
            <person name="Frati F."/>
            <person name="Nardi F."/>
        </authorList>
    </citation>
    <scope>NUCLEOTIDE SEQUENCE [LARGE SCALE GENOMIC DNA]</scope>
    <source>
        <strain evidence="2">DMR45628</strain>
    </source>
</reference>
<evidence type="ECO:0000313" key="2">
    <source>
        <dbReference type="EMBL" id="KAK9688566.1"/>
    </source>
</evidence>
<dbReference type="Proteomes" id="UP001458880">
    <property type="component" value="Unassembled WGS sequence"/>
</dbReference>
<comment type="caution">
    <text evidence="2">The sequence shown here is derived from an EMBL/GenBank/DDBJ whole genome shotgun (WGS) entry which is preliminary data.</text>
</comment>
<evidence type="ECO:0000256" key="1">
    <source>
        <dbReference type="SAM" id="MobiDB-lite"/>
    </source>
</evidence>
<proteinExistence type="predicted"/>
<evidence type="ECO:0000313" key="3">
    <source>
        <dbReference type="Proteomes" id="UP001458880"/>
    </source>
</evidence>